<proteinExistence type="predicted"/>
<name>A0A371HJ64_MUCPR</name>
<evidence type="ECO:0000313" key="2">
    <source>
        <dbReference type="Proteomes" id="UP000257109"/>
    </source>
</evidence>
<reference evidence="1" key="1">
    <citation type="submission" date="2018-05" db="EMBL/GenBank/DDBJ databases">
        <title>Draft genome of Mucuna pruriens seed.</title>
        <authorList>
            <person name="Nnadi N.E."/>
            <person name="Vos R."/>
            <person name="Hasami M.H."/>
            <person name="Devisetty U.K."/>
            <person name="Aguiy J.C."/>
        </authorList>
    </citation>
    <scope>NUCLEOTIDE SEQUENCE [LARGE SCALE GENOMIC DNA]</scope>
    <source>
        <strain evidence="1">JCA_2017</strain>
    </source>
</reference>
<comment type="caution">
    <text evidence="1">The sequence shown here is derived from an EMBL/GenBank/DDBJ whole genome shotgun (WGS) entry which is preliminary data.</text>
</comment>
<sequence length="150" mass="17304">MPIPKFQINSFMLMFILDKGLEGVKIRVGLVTFVKKFLKVLIQEQKLICLEIMEFKLRGSNFLGVIDTYMADMMGEVIKEVGEQNMNICTIKNNEKNEVACSENSWITEVVDDVSFVRNFIMTHSMRLSIFNYLSPLKSLLLWKPSLLLS</sequence>
<keyword evidence="2" id="KW-1185">Reference proteome</keyword>
<dbReference type="EMBL" id="QJKJ01002452">
    <property type="protein sequence ID" value="RDY02831.1"/>
    <property type="molecule type" value="Genomic_DNA"/>
</dbReference>
<dbReference type="OrthoDB" id="1937290at2759"/>
<evidence type="ECO:0000313" key="1">
    <source>
        <dbReference type="EMBL" id="RDY02831.1"/>
    </source>
</evidence>
<dbReference type="AlphaFoldDB" id="A0A371HJ64"/>
<organism evidence="1 2">
    <name type="scientific">Mucuna pruriens</name>
    <name type="common">Velvet bean</name>
    <name type="synonym">Dolichos pruriens</name>
    <dbReference type="NCBI Taxonomy" id="157652"/>
    <lineage>
        <taxon>Eukaryota</taxon>
        <taxon>Viridiplantae</taxon>
        <taxon>Streptophyta</taxon>
        <taxon>Embryophyta</taxon>
        <taxon>Tracheophyta</taxon>
        <taxon>Spermatophyta</taxon>
        <taxon>Magnoliopsida</taxon>
        <taxon>eudicotyledons</taxon>
        <taxon>Gunneridae</taxon>
        <taxon>Pentapetalae</taxon>
        <taxon>rosids</taxon>
        <taxon>fabids</taxon>
        <taxon>Fabales</taxon>
        <taxon>Fabaceae</taxon>
        <taxon>Papilionoideae</taxon>
        <taxon>50 kb inversion clade</taxon>
        <taxon>NPAAA clade</taxon>
        <taxon>indigoferoid/millettioid clade</taxon>
        <taxon>Phaseoleae</taxon>
        <taxon>Mucuna</taxon>
    </lineage>
</organism>
<feature type="non-terminal residue" evidence="1">
    <location>
        <position position="1"/>
    </location>
</feature>
<accession>A0A371HJ64</accession>
<gene>
    <name evidence="1" type="ORF">CR513_13668</name>
</gene>
<protein>
    <submittedName>
        <fullName evidence="1">Uncharacterized protein</fullName>
    </submittedName>
</protein>
<dbReference type="Proteomes" id="UP000257109">
    <property type="component" value="Unassembled WGS sequence"/>
</dbReference>